<comment type="caution">
    <text evidence="2">The sequence shown here is derived from an EMBL/GenBank/DDBJ whole genome shotgun (WGS) entry which is preliminary data.</text>
</comment>
<feature type="non-terminal residue" evidence="2">
    <location>
        <position position="193"/>
    </location>
</feature>
<feature type="region of interest" description="Disordered" evidence="1">
    <location>
        <begin position="22"/>
        <end position="49"/>
    </location>
</feature>
<dbReference type="OrthoDB" id="129421at2759"/>
<organism evidence="2 3">
    <name type="scientific">Phytophthora cactorum</name>
    <dbReference type="NCBI Taxonomy" id="29920"/>
    <lineage>
        <taxon>Eukaryota</taxon>
        <taxon>Sar</taxon>
        <taxon>Stramenopiles</taxon>
        <taxon>Oomycota</taxon>
        <taxon>Peronosporomycetes</taxon>
        <taxon>Peronosporales</taxon>
        <taxon>Peronosporaceae</taxon>
        <taxon>Phytophthora</taxon>
    </lineage>
</organism>
<reference evidence="2" key="1">
    <citation type="submission" date="2021-01" db="EMBL/GenBank/DDBJ databases">
        <title>Phytophthora aleatoria, a newly-described species from Pinus radiata is distinct from Phytophthora cactorum isolates based on comparative genomics.</title>
        <authorList>
            <person name="Mcdougal R."/>
            <person name="Panda P."/>
            <person name="Williams N."/>
            <person name="Studholme D.J."/>
        </authorList>
    </citation>
    <scope>NUCLEOTIDE SEQUENCE</scope>
    <source>
        <strain evidence="2">NZFS 3830</strain>
    </source>
</reference>
<dbReference type="EMBL" id="JAENGZ010000869">
    <property type="protein sequence ID" value="KAG6952966.1"/>
    <property type="molecule type" value="Genomic_DNA"/>
</dbReference>
<protein>
    <submittedName>
        <fullName evidence="2">Uncharacterized protein</fullName>
    </submittedName>
</protein>
<dbReference type="VEuPathDB" id="FungiDB:PC110_g4635"/>
<evidence type="ECO:0000313" key="3">
    <source>
        <dbReference type="Proteomes" id="UP000688947"/>
    </source>
</evidence>
<accession>A0A8T1U3A4</accession>
<evidence type="ECO:0000313" key="2">
    <source>
        <dbReference type="EMBL" id="KAG6952966.1"/>
    </source>
</evidence>
<dbReference type="Proteomes" id="UP000688947">
    <property type="component" value="Unassembled WGS sequence"/>
</dbReference>
<gene>
    <name evidence="2" type="ORF">JG687_00012678</name>
</gene>
<sequence length="193" mass="21333">RERGDDGDSDCNLADLELEKPVAAEGTEVAQLQNDQHDNRESLNESPSATLRCKNQEGASDDLQLDINVDLDGLCVTNPSQVSLPDMIERSHELFQQEVIADTSSPYEADLATNKGKQLEAKESIVTNLDVLNLQAPSKARGKVSTKGKWSVKEFQSNCPRDTQNDYELVDVGPDGDVQRLTWFQKWAASPCK</sequence>
<name>A0A8T1U3A4_9STRA</name>
<proteinExistence type="predicted"/>
<evidence type="ECO:0000256" key="1">
    <source>
        <dbReference type="SAM" id="MobiDB-lite"/>
    </source>
</evidence>
<dbReference type="AlphaFoldDB" id="A0A8T1U3A4"/>